<reference evidence="2 3" key="1">
    <citation type="submission" date="2017-07" db="EMBL/GenBank/DDBJ databases">
        <title>An improved, manually edited Actinidia chinensis var. chinensis (kiwifruit) genome highlights the challenges associated with draft genomes and gene prediction in plants.</title>
        <authorList>
            <person name="Pilkington S."/>
            <person name="Crowhurst R."/>
            <person name="Hilario E."/>
            <person name="Nardozza S."/>
            <person name="Fraser L."/>
            <person name="Peng Y."/>
            <person name="Gunaseelan K."/>
            <person name="Simpson R."/>
            <person name="Tahir J."/>
            <person name="Deroles S."/>
            <person name="Templeton K."/>
            <person name="Luo Z."/>
            <person name="Davy M."/>
            <person name="Cheng C."/>
            <person name="Mcneilage M."/>
            <person name="Scaglione D."/>
            <person name="Liu Y."/>
            <person name="Zhang Q."/>
            <person name="Datson P."/>
            <person name="De Silva N."/>
            <person name="Gardiner S."/>
            <person name="Bassett H."/>
            <person name="Chagne D."/>
            <person name="Mccallum J."/>
            <person name="Dzierzon H."/>
            <person name="Deng C."/>
            <person name="Wang Y.-Y."/>
            <person name="Barron N."/>
            <person name="Manako K."/>
            <person name="Bowen J."/>
            <person name="Foster T."/>
            <person name="Erridge Z."/>
            <person name="Tiffin H."/>
            <person name="Waite C."/>
            <person name="Davies K."/>
            <person name="Grierson E."/>
            <person name="Laing W."/>
            <person name="Kirk R."/>
            <person name="Chen X."/>
            <person name="Wood M."/>
            <person name="Montefiori M."/>
            <person name="Brummell D."/>
            <person name="Schwinn K."/>
            <person name="Catanach A."/>
            <person name="Fullerton C."/>
            <person name="Li D."/>
            <person name="Meiyalaghan S."/>
            <person name="Nieuwenhuizen N."/>
            <person name="Read N."/>
            <person name="Prakash R."/>
            <person name="Hunter D."/>
            <person name="Zhang H."/>
            <person name="Mckenzie M."/>
            <person name="Knabel M."/>
            <person name="Harris A."/>
            <person name="Allan A."/>
            <person name="Chen A."/>
            <person name="Janssen B."/>
            <person name="Plunkett B."/>
            <person name="Dwamena C."/>
            <person name="Voogd C."/>
            <person name="Leif D."/>
            <person name="Lafferty D."/>
            <person name="Souleyre E."/>
            <person name="Varkonyi-Gasic E."/>
            <person name="Gambi F."/>
            <person name="Hanley J."/>
            <person name="Yao J.-L."/>
            <person name="Cheung J."/>
            <person name="David K."/>
            <person name="Warren B."/>
            <person name="Marsh K."/>
            <person name="Snowden K."/>
            <person name="Lin-Wang K."/>
            <person name="Brian L."/>
            <person name="Martinez-Sanchez M."/>
            <person name="Wang M."/>
            <person name="Ileperuma N."/>
            <person name="Macnee N."/>
            <person name="Campin R."/>
            <person name="Mcatee P."/>
            <person name="Drummond R."/>
            <person name="Espley R."/>
            <person name="Ireland H."/>
            <person name="Wu R."/>
            <person name="Atkinson R."/>
            <person name="Karunairetnam S."/>
            <person name="Bulley S."/>
            <person name="Chunkath S."/>
            <person name="Hanley Z."/>
            <person name="Storey R."/>
            <person name="Thrimawithana A."/>
            <person name="Thomson S."/>
            <person name="David C."/>
            <person name="Testolin R."/>
        </authorList>
    </citation>
    <scope>NUCLEOTIDE SEQUENCE [LARGE SCALE GENOMIC DNA]</scope>
    <source>
        <strain evidence="3">cv. Red5</strain>
        <tissue evidence="2">Young leaf</tissue>
    </source>
</reference>
<organism evidence="2 3">
    <name type="scientific">Actinidia chinensis var. chinensis</name>
    <name type="common">Chinese soft-hair kiwi</name>
    <dbReference type="NCBI Taxonomy" id="1590841"/>
    <lineage>
        <taxon>Eukaryota</taxon>
        <taxon>Viridiplantae</taxon>
        <taxon>Streptophyta</taxon>
        <taxon>Embryophyta</taxon>
        <taxon>Tracheophyta</taxon>
        <taxon>Spermatophyta</taxon>
        <taxon>Magnoliopsida</taxon>
        <taxon>eudicotyledons</taxon>
        <taxon>Gunneridae</taxon>
        <taxon>Pentapetalae</taxon>
        <taxon>asterids</taxon>
        <taxon>Ericales</taxon>
        <taxon>Actinidiaceae</taxon>
        <taxon>Actinidia</taxon>
    </lineage>
</organism>
<dbReference type="PANTHER" id="PTHR31374">
    <property type="entry name" value="AUXIN-INDUCED PROTEIN-LIKE-RELATED"/>
    <property type="match status" value="1"/>
</dbReference>
<sequence>MRKNRGFRLGNKLVKVFNWKISRRTHQSLNPENSATKVMSKICNWCRSLKHGAKLLCSPKSESGYVRVGRDPVQTKPVGVPKGHLAVYVGEKEDDAHRYLVPVIYFNHPLFGDLLREAEREFRFDHPGRIRIPCRVSEFENVRTRITAASDGGHRRRRWPVCNLRCLSGQ</sequence>
<dbReference type="OMA" id="ERKNCMN"/>
<dbReference type="FunCoup" id="A0A2R6Q859">
    <property type="interactions" value="1502"/>
</dbReference>
<dbReference type="InParanoid" id="A0A2R6Q859"/>
<dbReference type="Pfam" id="PF02519">
    <property type="entry name" value="Auxin_inducible"/>
    <property type="match status" value="1"/>
</dbReference>
<dbReference type="Gramene" id="PSS04076">
    <property type="protein sequence ID" value="PSS04076"/>
    <property type="gene ID" value="CEY00_Acc19916"/>
</dbReference>
<proteinExistence type="inferred from homology"/>
<comment type="caution">
    <text evidence="2">The sequence shown here is derived from an EMBL/GenBank/DDBJ whole genome shotgun (WGS) entry which is preliminary data.</text>
</comment>
<dbReference type="Proteomes" id="UP000241394">
    <property type="component" value="Chromosome LG18"/>
</dbReference>
<protein>
    <submittedName>
        <fullName evidence="2">Auxin-responsive protein</fullName>
    </submittedName>
</protein>
<evidence type="ECO:0000256" key="1">
    <source>
        <dbReference type="ARBA" id="ARBA00006974"/>
    </source>
</evidence>
<dbReference type="InterPro" id="IPR003676">
    <property type="entry name" value="SAUR_fam"/>
</dbReference>
<dbReference type="OrthoDB" id="1026046at2759"/>
<dbReference type="GO" id="GO:0009733">
    <property type="term" value="P:response to auxin"/>
    <property type="evidence" value="ECO:0007669"/>
    <property type="project" value="InterPro"/>
</dbReference>
<gene>
    <name evidence="2" type="ORF">CEY00_Acc19916</name>
</gene>
<evidence type="ECO:0000313" key="3">
    <source>
        <dbReference type="Proteomes" id="UP000241394"/>
    </source>
</evidence>
<dbReference type="PANTHER" id="PTHR31374:SF304">
    <property type="entry name" value="OS04G0537100 PROTEIN"/>
    <property type="match status" value="1"/>
</dbReference>
<keyword evidence="3" id="KW-1185">Reference proteome</keyword>
<comment type="similarity">
    <text evidence="1">Belongs to the ARG7 family.</text>
</comment>
<evidence type="ECO:0000313" key="2">
    <source>
        <dbReference type="EMBL" id="PSS04076.1"/>
    </source>
</evidence>
<dbReference type="EMBL" id="NKQK01000018">
    <property type="protein sequence ID" value="PSS04076.1"/>
    <property type="molecule type" value="Genomic_DNA"/>
</dbReference>
<dbReference type="STRING" id="1590841.A0A2R6Q859"/>
<accession>A0A2R6Q859</accession>
<name>A0A2R6Q859_ACTCC</name>
<reference evidence="3" key="2">
    <citation type="journal article" date="2018" name="BMC Genomics">
        <title>A manually annotated Actinidia chinensis var. chinensis (kiwifruit) genome highlights the challenges associated with draft genomes and gene prediction in plants.</title>
        <authorList>
            <person name="Pilkington S.M."/>
            <person name="Crowhurst R."/>
            <person name="Hilario E."/>
            <person name="Nardozza S."/>
            <person name="Fraser L."/>
            <person name="Peng Y."/>
            <person name="Gunaseelan K."/>
            <person name="Simpson R."/>
            <person name="Tahir J."/>
            <person name="Deroles S.C."/>
            <person name="Templeton K."/>
            <person name="Luo Z."/>
            <person name="Davy M."/>
            <person name="Cheng C."/>
            <person name="McNeilage M."/>
            <person name="Scaglione D."/>
            <person name="Liu Y."/>
            <person name="Zhang Q."/>
            <person name="Datson P."/>
            <person name="De Silva N."/>
            <person name="Gardiner S.E."/>
            <person name="Bassett H."/>
            <person name="Chagne D."/>
            <person name="McCallum J."/>
            <person name="Dzierzon H."/>
            <person name="Deng C."/>
            <person name="Wang Y.Y."/>
            <person name="Barron L."/>
            <person name="Manako K."/>
            <person name="Bowen J."/>
            <person name="Foster T.M."/>
            <person name="Erridge Z.A."/>
            <person name="Tiffin H."/>
            <person name="Waite C.N."/>
            <person name="Davies K.M."/>
            <person name="Grierson E.P."/>
            <person name="Laing W.A."/>
            <person name="Kirk R."/>
            <person name="Chen X."/>
            <person name="Wood M."/>
            <person name="Montefiori M."/>
            <person name="Brummell D.A."/>
            <person name="Schwinn K.E."/>
            <person name="Catanach A."/>
            <person name="Fullerton C."/>
            <person name="Li D."/>
            <person name="Meiyalaghan S."/>
            <person name="Nieuwenhuizen N."/>
            <person name="Read N."/>
            <person name="Prakash R."/>
            <person name="Hunter D."/>
            <person name="Zhang H."/>
            <person name="McKenzie M."/>
            <person name="Knabel M."/>
            <person name="Harris A."/>
            <person name="Allan A.C."/>
            <person name="Gleave A."/>
            <person name="Chen A."/>
            <person name="Janssen B.J."/>
            <person name="Plunkett B."/>
            <person name="Ampomah-Dwamena C."/>
            <person name="Voogd C."/>
            <person name="Leif D."/>
            <person name="Lafferty D."/>
            <person name="Souleyre E.J.F."/>
            <person name="Varkonyi-Gasic E."/>
            <person name="Gambi F."/>
            <person name="Hanley J."/>
            <person name="Yao J.L."/>
            <person name="Cheung J."/>
            <person name="David K.M."/>
            <person name="Warren B."/>
            <person name="Marsh K."/>
            <person name="Snowden K.C."/>
            <person name="Lin-Wang K."/>
            <person name="Brian L."/>
            <person name="Martinez-Sanchez M."/>
            <person name="Wang M."/>
            <person name="Ileperuma N."/>
            <person name="Macnee N."/>
            <person name="Campin R."/>
            <person name="McAtee P."/>
            <person name="Drummond R.S.M."/>
            <person name="Espley R.V."/>
            <person name="Ireland H.S."/>
            <person name="Wu R."/>
            <person name="Atkinson R.G."/>
            <person name="Karunairetnam S."/>
            <person name="Bulley S."/>
            <person name="Chunkath S."/>
            <person name="Hanley Z."/>
            <person name="Storey R."/>
            <person name="Thrimawithana A.H."/>
            <person name="Thomson S."/>
            <person name="David C."/>
            <person name="Testolin R."/>
            <person name="Huang H."/>
            <person name="Hellens R.P."/>
            <person name="Schaffer R.J."/>
        </authorList>
    </citation>
    <scope>NUCLEOTIDE SEQUENCE [LARGE SCALE GENOMIC DNA]</scope>
    <source>
        <strain evidence="3">cv. Red5</strain>
    </source>
</reference>
<dbReference type="AlphaFoldDB" id="A0A2R6Q859"/>